<name>A0A0F7CH79_PAEDU</name>
<proteinExistence type="predicted"/>
<reference evidence="2 3" key="2">
    <citation type="journal article" date="2016" name="Genome Announc.">
        <title>Genome Sequence of a Gram-Positive Diazotroph, Paenibacillus durus Type Strain ATCC 35681.</title>
        <authorList>
            <person name="Halim M.A."/>
            <person name="Rahman A.Y."/>
            <person name="Sim K.S."/>
            <person name="Yam H.C."/>
            <person name="Rahim A.A."/>
            <person name="Ghazali A.H."/>
            <person name="Najimudin N."/>
        </authorList>
    </citation>
    <scope>NUCLEOTIDE SEQUENCE [LARGE SCALE GENOMIC DNA]</scope>
    <source>
        <strain evidence="2 3">ATCC 35681</strain>
    </source>
</reference>
<evidence type="ECO:0000313" key="3">
    <source>
        <dbReference type="Proteomes" id="UP000034189"/>
    </source>
</evidence>
<dbReference type="PATRIC" id="fig|1333534.5.peg.485"/>
<dbReference type="SMR" id="A0A0F7CH79"/>
<organism evidence="2 3">
    <name type="scientific">Paenibacillus durus ATCC 35681</name>
    <dbReference type="NCBI Taxonomy" id="1333534"/>
    <lineage>
        <taxon>Bacteria</taxon>
        <taxon>Bacillati</taxon>
        <taxon>Bacillota</taxon>
        <taxon>Bacilli</taxon>
        <taxon>Bacillales</taxon>
        <taxon>Paenibacillaceae</taxon>
        <taxon>Paenibacillus</taxon>
    </lineage>
</organism>
<keyword evidence="1" id="KW-0472">Membrane</keyword>
<dbReference type="HOGENOM" id="CLU_1609186_0_0_9"/>
<evidence type="ECO:0000256" key="1">
    <source>
        <dbReference type="SAM" id="Phobius"/>
    </source>
</evidence>
<feature type="transmembrane region" description="Helical" evidence="1">
    <location>
        <begin position="7"/>
        <end position="28"/>
    </location>
</feature>
<sequence length="165" mass="18847">MKSSVRIVQICILVILTILCFIFGRIVIDSYDGELFSHSAVPIVYSSLFFILLVGIGITLGFLIKESTLANKIIIIWPWIHIISIVILIIVGQLWKLILGLLMYSIIVLPISLIGEGISLGFQINRLFFRRGRGFEIFVMGFINLFIVSYIFYEMSRDYTANLFM</sequence>
<keyword evidence="1" id="KW-0812">Transmembrane</keyword>
<protein>
    <submittedName>
        <fullName evidence="2">Uncharacterized protein</fullName>
    </submittedName>
</protein>
<feature type="transmembrane region" description="Helical" evidence="1">
    <location>
        <begin position="76"/>
        <end position="95"/>
    </location>
</feature>
<reference evidence="2 3" key="1">
    <citation type="submission" date="2015-03" db="EMBL/GenBank/DDBJ databases">
        <authorList>
            <person name="Abdul Halim M."/>
        </authorList>
    </citation>
    <scope>NUCLEOTIDE SEQUENCE [LARGE SCALE GENOMIC DNA]</scope>
    <source>
        <strain evidence="2 3">ATCC 35681</strain>
    </source>
</reference>
<keyword evidence="1" id="KW-1133">Transmembrane helix</keyword>
<dbReference type="AlphaFoldDB" id="A0A0F7CH79"/>
<feature type="transmembrane region" description="Helical" evidence="1">
    <location>
        <begin position="101"/>
        <end position="122"/>
    </location>
</feature>
<dbReference type="EMBL" id="CP011114">
    <property type="protein sequence ID" value="AKG33560.1"/>
    <property type="molecule type" value="Genomic_DNA"/>
</dbReference>
<accession>A0A0F7CH79</accession>
<gene>
    <name evidence="2" type="ORF">VK70_02290</name>
</gene>
<feature type="transmembrane region" description="Helical" evidence="1">
    <location>
        <begin position="40"/>
        <end position="64"/>
    </location>
</feature>
<dbReference type="Proteomes" id="UP000034189">
    <property type="component" value="Chromosome"/>
</dbReference>
<evidence type="ECO:0000313" key="2">
    <source>
        <dbReference type="EMBL" id="AKG33560.1"/>
    </source>
</evidence>
<feature type="transmembrane region" description="Helical" evidence="1">
    <location>
        <begin position="134"/>
        <end position="153"/>
    </location>
</feature>